<evidence type="ECO:0000256" key="4">
    <source>
        <dbReference type="SAM" id="SignalP"/>
    </source>
</evidence>
<comment type="similarity">
    <text evidence="1">Belongs to the outer membrane porin (Opr) (TC 1.B.25) family.</text>
</comment>
<keyword evidence="6" id="KW-1185">Reference proteome</keyword>
<protein>
    <submittedName>
        <fullName evidence="5">OprD family porin</fullName>
    </submittedName>
</protein>
<evidence type="ECO:0000313" key="6">
    <source>
        <dbReference type="Proteomes" id="UP001519667"/>
    </source>
</evidence>
<keyword evidence="3 4" id="KW-0732">Signal</keyword>
<evidence type="ECO:0000256" key="2">
    <source>
        <dbReference type="ARBA" id="ARBA00022448"/>
    </source>
</evidence>
<dbReference type="InterPro" id="IPR023614">
    <property type="entry name" value="Porin_dom_sf"/>
</dbReference>
<reference evidence="5 6" key="1">
    <citation type="submission" date="2021-04" db="EMBL/GenBank/DDBJ databases">
        <title>Pseudomonas boanensis sp. nov., a bacterium isolated from river water used for household purposes in Boane District, Mozambique.</title>
        <authorList>
            <person name="Nicklasson M."/>
            <person name="Martin-Rodriguez A.J."/>
            <person name="Thorell K."/>
            <person name="Neves L."/>
            <person name="Mussagy A."/>
            <person name="Rydberg H.A."/>
            <person name="Hernroth B."/>
            <person name="Svensson-Stadler L."/>
            <person name="Sjoling A."/>
        </authorList>
    </citation>
    <scope>NUCLEOTIDE SEQUENCE [LARGE SCALE GENOMIC DNA]</scope>
    <source>
        <strain evidence="5 6">DB1</strain>
    </source>
</reference>
<dbReference type="PANTHER" id="PTHR34596:SF2">
    <property type="entry name" value="CHITOPORIN"/>
    <property type="match status" value="1"/>
</dbReference>
<gene>
    <name evidence="5" type="ORF">J7302_21390</name>
</gene>
<organism evidence="5 6">
    <name type="scientific">Metapseudomonas boanensis</name>
    <dbReference type="NCBI Taxonomy" id="2822138"/>
    <lineage>
        <taxon>Bacteria</taxon>
        <taxon>Pseudomonadati</taxon>
        <taxon>Pseudomonadota</taxon>
        <taxon>Gammaproteobacteria</taxon>
        <taxon>Pseudomonadales</taxon>
        <taxon>Pseudomonadaceae</taxon>
        <taxon>Metapseudomonas</taxon>
    </lineage>
</organism>
<evidence type="ECO:0000256" key="3">
    <source>
        <dbReference type="ARBA" id="ARBA00022729"/>
    </source>
</evidence>
<dbReference type="EMBL" id="JAGTIS010000014">
    <property type="protein sequence ID" value="MBT8768671.1"/>
    <property type="molecule type" value="Genomic_DNA"/>
</dbReference>
<feature type="signal peptide" evidence="4">
    <location>
        <begin position="1"/>
        <end position="20"/>
    </location>
</feature>
<dbReference type="Pfam" id="PF03573">
    <property type="entry name" value="OprD"/>
    <property type="match status" value="1"/>
</dbReference>
<evidence type="ECO:0000256" key="1">
    <source>
        <dbReference type="ARBA" id="ARBA00009075"/>
    </source>
</evidence>
<dbReference type="Proteomes" id="UP001519667">
    <property type="component" value="Unassembled WGS sequence"/>
</dbReference>
<evidence type="ECO:0000313" key="5">
    <source>
        <dbReference type="EMBL" id="MBT8768671.1"/>
    </source>
</evidence>
<dbReference type="Gene3D" id="2.40.160.10">
    <property type="entry name" value="Porin"/>
    <property type="match status" value="1"/>
</dbReference>
<keyword evidence="2" id="KW-0813">Transport</keyword>
<name>A0ABS5XLU3_9GAMM</name>
<comment type="caution">
    <text evidence="5">The sequence shown here is derived from an EMBL/GenBank/DDBJ whole genome shotgun (WGS) entry which is preliminary data.</text>
</comment>
<dbReference type="RefSeq" id="WP_215379359.1">
    <property type="nucleotide sequence ID" value="NZ_JAGTIS010000014.1"/>
</dbReference>
<dbReference type="InterPro" id="IPR005318">
    <property type="entry name" value="OM_porin_bac"/>
</dbReference>
<proteinExistence type="inferred from homology"/>
<accession>A0ABS5XLU3</accession>
<sequence>MNIRVFLAAGVLLHAGSSLADLIDDSSASLALRNYYYDRDFRSGPGQSQAQEWAQGFTFRLDSGFTEGPVGFGVNLLGMTGVKLDSSPDRTGTGLLPFDPATREPADEYSKLGAAAKLRIGASELHMGTLQPLLPVILAVPSRLFPPTFRGAYLRSNEIEGLTLHAGHMDRITQRNSTNQEPMRISSPNRRFDAGAESDSFSFAGADYRFSDNLNGSYYYAQLDDLYQQHYLGLAHYLPLGDGKLKSDLRFFDSREDGAAKAGPVDNRTYNAMFTYQLKAHSLGLGYMQLSGDTALPYLAGTDVNVNTEGALVSEFVNPSERVWQVRYDYDFAALGIPGLRGMWRYIKGDDIDLPGANASAKERERDIELAYVVQSGDLKGLGIRVRQGAYRNDFSRDVDETRITLDYTIKLW</sequence>
<dbReference type="PANTHER" id="PTHR34596">
    <property type="entry name" value="CHITOPORIN"/>
    <property type="match status" value="1"/>
</dbReference>
<feature type="chain" id="PRO_5046268648" evidence="4">
    <location>
        <begin position="21"/>
        <end position="413"/>
    </location>
</feature>
<dbReference type="SUPFAM" id="SSF56935">
    <property type="entry name" value="Porins"/>
    <property type="match status" value="1"/>
</dbReference>